<keyword evidence="2" id="KW-0560">Oxidoreductase</keyword>
<name>A0A1C6R903_9ACTN</name>
<reference evidence="6" key="1">
    <citation type="submission" date="2016-06" db="EMBL/GenBank/DDBJ databases">
        <authorList>
            <person name="Varghese N."/>
            <person name="Submissions Spin"/>
        </authorList>
    </citation>
    <scope>NUCLEOTIDE SEQUENCE [LARGE SCALE GENOMIC DNA]</scope>
    <source>
        <strain evidence="6">DSM 45431</strain>
    </source>
</reference>
<dbReference type="OrthoDB" id="4380821at2"/>
<evidence type="ECO:0000256" key="3">
    <source>
        <dbReference type="SAM" id="MobiDB-lite"/>
    </source>
</evidence>
<dbReference type="Proteomes" id="UP000199413">
    <property type="component" value="Unassembled WGS sequence"/>
</dbReference>
<sequence length="248" mass="25454">MTSELQGKSALVTGGTSGIGRATAIALAGRGAHVVISGRDEVRGNQVVRDIRAAGGRADFVATDLRDEASARSLAARARELVGQVDVLVNNAGIYPFGPTEQTTEQDFDSVFALNVKAPYFLVAELAPEMAKRGRGAIINVTTMVAEFGDPGMGLYGSSKAALVLLTKSWAAEYGPQGVRVNAVSPGPTRTEGTSGMGDGLDQLAATAPAGRPGTAEEIAEAIAFLATDRSSFVHGAVLPVDGGRIAV</sequence>
<dbReference type="GO" id="GO:0016491">
    <property type="term" value="F:oxidoreductase activity"/>
    <property type="evidence" value="ECO:0007669"/>
    <property type="project" value="UniProtKB-KW"/>
</dbReference>
<comment type="similarity">
    <text evidence="1">Belongs to the short-chain dehydrogenases/reductases (SDR) family.</text>
</comment>
<dbReference type="InterPro" id="IPR036291">
    <property type="entry name" value="NAD(P)-bd_dom_sf"/>
</dbReference>
<dbReference type="EMBL" id="FMHV01000002">
    <property type="protein sequence ID" value="SCL13565.1"/>
    <property type="molecule type" value="Genomic_DNA"/>
</dbReference>
<feature type="domain" description="Ketoreductase" evidence="4">
    <location>
        <begin position="8"/>
        <end position="187"/>
    </location>
</feature>
<dbReference type="PANTHER" id="PTHR43639:SF1">
    <property type="entry name" value="SHORT-CHAIN DEHYDROGENASE_REDUCTASE FAMILY PROTEIN"/>
    <property type="match status" value="1"/>
</dbReference>
<dbReference type="PRINTS" id="PR00080">
    <property type="entry name" value="SDRFAMILY"/>
</dbReference>
<organism evidence="5 6">
    <name type="scientific">Micromonospora rhizosphaerae</name>
    <dbReference type="NCBI Taxonomy" id="568872"/>
    <lineage>
        <taxon>Bacteria</taxon>
        <taxon>Bacillati</taxon>
        <taxon>Actinomycetota</taxon>
        <taxon>Actinomycetes</taxon>
        <taxon>Micromonosporales</taxon>
        <taxon>Micromonosporaceae</taxon>
        <taxon>Micromonospora</taxon>
    </lineage>
</organism>
<dbReference type="CDD" id="cd05233">
    <property type="entry name" value="SDR_c"/>
    <property type="match status" value="1"/>
</dbReference>
<evidence type="ECO:0000259" key="4">
    <source>
        <dbReference type="SMART" id="SM00822"/>
    </source>
</evidence>
<keyword evidence="6" id="KW-1185">Reference proteome</keyword>
<dbReference type="STRING" id="568872.GA0070624_0173"/>
<protein>
    <submittedName>
        <fullName evidence="5">NAD(P)-dependent dehydrogenase, short-chain alcohol dehydrogenase family</fullName>
    </submittedName>
</protein>
<gene>
    <name evidence="5" type="ORF">GA0070624_0173</name>
</gene>
<dbReference type="SUPFAM" id="SSF51735">
    <property type="entry name" value="NAD(P)-binding Rossmann-fold domains"/>
    <property type="match status" value="1"/>
</dbReference>
<dbReference type="InterPro" id="IPR057326">
    <property type="entry name" value="KR_dom"/>
</dbReference>
<dbReference type="NCBIfam" id="NF005559">
    <property type="entry name" value="PRK07231.1"/>
    <property type="match status" value="1"/>
</dbReference>
<dbReference type="FunFam" id="3.40.50.720:FF:000084">
    <property type="entry name" value="Short-chain dehydrogenase reductase"/>
    <property type="match status" value="1"/>
</dbReference>
<dbReference type="InterPro" id="IPR002347">
    <property type="entry name" value="SDR_fam"/>
</dbReference>
<evidence type="ECO:0000256" key="2">
    <source>
        <dbReference type="ARBA" id="ARBA00023002"/>
    </source>
</evidence>
<dbReference type="AlphaFoldDB" id="A0A1C6R903"/>
<dbReference type="SMART" id="SM00822">
    <property type="entry name" value="PKS_KR"/>
    <property type="match status" value="1"/>
</dbReference>
<proteinExistence type="inferred from homology"/>
<dbReference type="RefSeq" id="WP_091335717.1">
    <property type="nucleotide sequence ID" value="NZ_FMHV01000002.1"/>
</dbReference>
<dbReference type="Gene3D" id="3.40.50.720">
    <property type="entry name" value="NAD(P)-binding Rossmann-like Domain"/>
    <property type="match status" value="1"/>
</dbReference>
<dbReference type="Pfam" id="PF13561">
    <property type="entry name" value="adh_short_C2"/>
    <property type="match status" value="1"/>
</dbReference>
<evidence type="ECO:0000256" key="1">
    <source>
        <dbReference type="ARBA" id="ARBA00006484"/>
    </source>
</evidence>
<evidence type="ECO:0000313" key="6">
    <source>
        <dbReference type="Proteomes" id="UP000199413"/>
    </source>
</evidence>
<accession>A0A1C6R903</accession>
<dbReference type="PRINTS" id="PR00081">
    <property type="entry name" value="GDHRDH"/>
</dbReference>
<evidence type="ECO:0000313" key="5">
    <source>
        <dbReference type="EMBL" id="SCL13565.1"/>
    </source>
</evidence>
<dbReference type="PANTHER" id="PTHR43639">
    <property type="entry name" value="OXIDOREDUCTASE, SHORT-CHAIN DEHYDROGENASE/REDUCTASE FAMILY (AFU_ORTHOLOGUE AFUA_5G02870)"/>
    <property type="match status" value="1"/>
</dbReference>
<feature type="region of interest" description="Disordered" evidence="3">
    <location>
        <begin position="185"/>
        <end position="212"/>
    </location>
</feature>